<sequence>MVPNCNSSSNLYVSSIPAAIEAYENLRAKIPNSKFAQINLAHKSIEDFPEIFEDMKKSQNVEDEGEMIIDILWLNGNFKYRTIFEENGILAKLKITVCQLNVEIQMENARKFNDFTNWIFHHNVKKSCSSWFCCSFCCSPCSKWFNLMLRVGWETLFANRSLAEAANWPNASTETACAHCARHSIFWVTVVVWAQDGGDNEEEVTDAENKEIQIECVNSCGDTVEEWKLCAPTCFDGQLKPADKTFIQCEGDCLDRYYPPRVPQADLDNLEICAQKCIDNYRGY</sequence>
<proteinExistence type="predicted"/>
<dbReference type="PANTHER" id="PTHR36515:SF1">
    <property type="entry name" value="CYS-RICH PROTEIN-RELATED"/>
    <property type="match status" value="1"/>
</dbReference>
<organism evidence="1 2">
    <name type="scientific">Caenorhabditis angaria</name>
    <dbReference type="NCBI Taxonomy" id="860376"/>
    <lineage>
        <taxon>Eukaryota</taxon>
        <taxon>Metazoa</taxon>
        <taxon>Ecdysozoa</taxon>
        <taxon>Nematoda</taxon>
        <taxon>Chromadorea</taxon>
        <taxon>Rhabditida</taxon>
        <taxon>Rhabditina</taxon>
        <taxon>Rhabditomorpha</taxon>
        <taxon>Rhabditoidea</taxon>
        <taxon>Rhabditidae</taxon>
        <taxon>Peloderinae</taxon>
        <taxon>Caenorhabditis</taxon>
    </lineage>
</organism>
<gene>
    <name evidence="1" type="ORF">CAMP_LOCUS12837</name>
</gene>
<dbReference type="Proteomes" id="UP001152747">
    <property type="component" value="Unassembled WGS sequence"/>
</dbReference>
<dbReference type="EMBL" id="CANHGI010000005">
    <property type="protein sequence ID" value="CAI5450200.1"/>
    <property type="molecule type" value="Genomic_DNA"/>
</dbReference>
<protein>
    <submittedName>
        <fullName evidence="1">Uncharacterized protein</fullName>
    </submittedName>
</protein>
<dbReference type="OrthoDB" id="5859003at2759"/>
<evidence type="ECO:0000313" key="2">
    <source>
        <dbReference type="Proteomes" id="UP001152747"/>
    </source>
</evidence>
<keyword evidence="2" id="KW-1185">Reference proteome</keyword>
<evidence type="ECO:0000313" key="1">
    <source>
        <dbReference type="EMBL" id="CAI5450200.1"/>
    </source>
</evidence>
<reference evidence="1" key="1">
    <citation type="submission" date="2022-11" db="EMBL/GenBank/DDBJ databases">
        <authorList>
            <person name="Kikuchi T."/>
        </authorList>
    </citation>
    <scope>NUCLEOTIDE SEQUENCE</scope>
    <source>
        <strain evidence="1">PS1010</strain>
    </source>
</reference>
<accession>A0A9P1IQL1</accession>
<dbReference type="PANTHER" id="PTHR36515">
    <property type="entry name" value="PROTEIN CBG00810"/>
    <property type="match status" value="1"/>
</dbReference>
<name>A0A9P1IQL1_9PELO</name>
<comment type="caution">
    <text evidence="1">The sequence shown here is derived from an EMBL/GenBank/DDBJ whole genome shotgun (WGS) entry which is preliminary data.</text>
</comment>
<dbReference type="AlphaFoldDB" id="A0A9P1IQL1"/>